<evidence type="ECO:0000256" key="4">
    <source>
        <dbReference type="ARBA" id="ARBA00022475"/>
    </source>
</evidence>
<evidence type="ECO:0000256" key="6">
    <source>
        <dbReference type="ARBA" id="ARBA00022989"/>
    </source>
</evidence>
<dbReference type="EMBL" id="JBBKZV010000023">
    <property type="protein sequence ID" value="MEJ8825559.1"/>
    <property type="molecule type" value="Genomic_DNA"/>
</dbReference>
<proteinExistence type="inferred from homology"/>
<evidence type="ECO:0000256" key="1">
    <source>
        <dbReference type="ARBA" id="ARBA00004651"/>
    </source>
</evidence>
<feature type="transmembrane region" description="Helical" evidence="8">
    <location>
        <begin position="66"/>
        <end position="83"/>
    </location>
</feature>
<reference evidence="9 10" key="1">
    <citation type="submission" date="2024-03" db="EMBL/GenBank/DDBJ databases">
        <title>Novel species of the genus Variovorax.</title>
        <authorList>
            <person name="Liu Q."/>
            <person name="Xin Y.-H."/>
        </authorList>
    </citation>
    <scope>NUCLEOTIDE SEQUENCE [LARGE SCALE GENOMIC DNA]</scope>
    <source>
        <strain evidence="9 10">KACC 18501</strain>
    </source>
</reference>
<comment type="caution">
    <text evidence="9">The sequence shown here is derived from an EMBL/GenBank/DDBJ whole genome shotgun (WGS) entry which is preliminary data.</text>
</comment>
<feature type="transmembrane region" description="Helical" evidence="8">
    <location>
        <begin position="240"/>
        <end position="258"/>
    </location>
</feature>
<keyword evidence="3" id="KW-0813">Transport</keyword>
<gene>
    <name evidence="9" type="ORF">WKW80_26630</name>
</gene>
<dbReference type="PANTHER" id="PTHR36838:SF3">
    <property type="entry name" value="TRANSPORTER AUXIN EFFLUX CARRIER EC FAMILY"/>
    <property type="match status" value="1"/>
</dbReference>
<accession>A0ABU8W7R9</accession>
<dbReference type="Pfam" id="PF03547">
    <property type="entry name" value="Mem_trans"/>
    <property type="match status" value="1"/>
</dbReference>
<dbReference type="RefSeq" id="WP_340366587.1">
    <property type="nucleotide sequence ID" value="NZ_JBBKZV010000023.1"/>
</dbReference>
<evidence type="ECO:0000313" key="10">
    <source>
        <dbReference type="Proteomes" id="UP001363010"/>
    </source>
</evidence>
<feature type="transmembrane region" description="Helical" evidence="8">
    <location>
        <begin position="210"/>
        <end position="228"/>
    </location>
</feature>
<keyword evidence="5 8" id="KW-0812">Transmembrane</keyword>
<dbReference type="Proteomes" id="UP001363010">
    <property type="component" value="Unassembled WGS sequence"/>
</dbReference>
<feature type="transmembrane region" description="Helical" evidence="8">
    <location>
        <begin position="264"/>
        <end position="283"/>
    </location>
</feature>
<comment type="subcellular location">
    <subcellularLocation>
        <location evidence="1">Cell membrane</location>
        <topology evidence="1">Multi-pass membrane protein</topology>
    </subcellularLocation>
</comment>
<dbReference type="InterPro" id="IPR038770">
    <property type="entry name" value="Na+/solute_symporter_sf"/>
</dbReference>
<evidence type="ECO:0000256" key="2">
    <source>
        <dbReference type="ARBA" id="ARBA00010145"/>
    </source>
</evidence>
<feature type="transmembrane region" description="Helical" evidence="8">
    <location>
        <begin position="90"/>
        <end position="114"/>
    </location>
</feature>
<evidence type="ECO:0000313" key="9">
    <source>
        <dbReference type="EMBL" id="MEJ8825559.1"/>
    </source>
</evidence>
<dbReference type="Gene3D" id="1.20.1530.20">
    <property type="match status" value="1"/>
</dbReference>
<feature type="transmembrane region" description="Helical" evidence="8">
    <location>
        <begin position="167"/>
        <end position="190"/>
    </location>
</feature>
<dbReference type="InterPro" id="IPR004776">
    <property type="entry name" value="Mem_transp_PIN-like"/>
</dbReference>
<organism evidence="9 10">
    <name type="scientific">Variovorax humicola</name>
    <dbReference type="NCBI Taxonomy" id="1769758"/>
    <lineage>
        <taxon>Bacteria</taxon>
        <taxon>Pseudomonadati</taxon>
        <taxon>Pseudomonadota</taxon>
        <taxon>Betaproteobacteria</taxon>
        <taxon>Burkholderiales</taxon>
        <taxon>Comamonadaceae</taxon>
        <taxon>Variovorax</taxon>
    </lineage>
</organism>
<feature type="transmembrane region" description="Helical" evidence="8">
    <location>
        <begin position="35"/>
        <end position="54"/>
    </location>
</feature>
<name>A0ABU8W7R9_9BURK</name>
<dbReference type="PANTHER" id="PTHR36838">
    <property type="entry name" value="AUXIN EFFLUX CARRIER FAMILY PROTEIN"/>
    <property type="match status" value="1"/>
</dbReference>
<keyword evidence="4" id="KW-1003">Cell membrane</keyword>
<keyword evidence="6 8" id="KW-1133">Transmembrane helix</keyword>
<evidence type="ECO:0000256" key="3">
    <source>
        <dbReference type="ARBA" id="ARBA00022448"/>
    </source>
</evidence>
<feature type="transmembrane region" description="Helical" evidence="8">
    <location>
        <begin position="6"/>
        <end position="23"/>
    </location>
</feature>
<protein>
    <submittedName>
        <fullName evidence="9">AEC family transporter</fullName>
    </submittedName>
</protein>
<evidence type="ECO:0000256" key="5">
    <source>
        <dbReference type="ARBA" id="ARBA00022692"/>
    </source>
</evidence>
<keyword evidence="7 8" id="KW-0472">Membrane</keyword>
<feature type="transmembrane region" description="Helical" evidence="8">
    <location>
        <begin position="295"/>
        <end position="317"/>
    </location>
</feature>
<comment type="similarity">
    <text evidence="2">Belongs to the auxin efflux carrier (TC 2.A.69) family.</text>
</comment>
<feature type="transmembrane region" description="Helical" evidence="8">
    <location>
        <begin position="120"/>
        <end position="146"/>
    </location>
</feature>
<keyword evidence="10" id="KW-1185">Reference proteome</keyword>
<evidence type="ECO:0000256" key="7">
    <source>
        <dbReference type="ARBA" id="ARBA00023136"/>
    </source>
</evidence>
<sequence>MDATVISSLLPVVVLIAAGYLAGKRGWIGGKSVKDLSNLIFMLLAPALLFRSMSTVHVEQLSLRPVAAYFLAAGLIFAAMMLWRGFNRTAAVLALANTYSNTVMIGIALVGLAYGPNGMVVLLTLISLHSLVLLTSATVVLELAVAHEHAALSGVGRQDRSAILRTLGRALRSAIIHPVPLPIIAGLLFAQTGWTLPEAIDTPIRLLGQAFSPVALAMVGVTLALTPVGQHWRGALVQALFKNVVHPLLTAALGWVLGLRGLPLAVMVVAAALPMGANVFLFSQRYQVAEELVTASVVVSTVLALVTLSAVMALVGYL</sequence>
<evidence type="ECO:0000256" key="8">
    <source>
        <dbReference type="SAM" id="Phobius"/>
    </source>
</evidence>